<organism evidence="2">
    <name type="scientific">Guillardia theta (strain CCMP2712)</name>
    <name type="common">Cryptophyte</name>
    <dbReference type="NCBI Taxonomy" id="905079"/>
    <lineage>
        <taxon>Eukaryota</taxon>
        <taxon>Cryptophyceae</taxon>
        <taxon>Pyrenomonadales</taxon>
        <taxon>Geminigeraceae</taxon>
        <taxon>Guillardia</taxon>
    </lineage>
</organism>
<evidence type="ECO:0000313" key="3">
    <source>
        <dbReference type="EnsemblProtists" id="EKX45373"/>
    </source>
</evidence>
<proteinExistence type="predicted"/>
<dbReference type="KEGG" id="gtt:GUITHDRAFT_138952"/>
<dbReference type="RefSeq" id="XP_005832353.1">
    <property type="nucleotide sequence ID" value="XM_005832296.1"/>
</dbReference>
<evidence type="ECO:0000313" key="2">
    <source>
        <dbReference type="EMBL" id="EKX45373.1"/>
    </source>
</evidence>
<reference evidence="3" key="3">
    <citation type="submission" date="2016-03" db="UniProtKB">
        <authorList>
            <consortium name="EnsemblProtists"/>
        </authorList>
    </citation>
    <scope>IDENTIFICATION</scope>
</reference>
<evidence type="ECO:0008006" key="5">
    <source>
        <dbReference type="Google" id="ProtNLM"/>
    </source>
</evidence>
<feature type="compositionally biased region" description="Basic and acidic residues" evidence="1">
    <location>
        <begin position="15"/>
        <end position="25"/>
    </location>
</feature>
<dbReference type="InterPro" id="IPR036034">
    <property type="entry name" value="PDZ_sf"/>
</dbReference>
<dbReference type="HOGENOM" id="CLU_1334097_0_0_1"/>
<dbReference type="EnsemblProtists" id="EKX45373">
    <property type="protein sequence ID" value="EKX45373"/>
    <property type="gene ID" value="GUITHDRAFT_138952"/>
</dbReference>
<reference evidence="4" key="2">
    <citation type="submission" date="2012-11" db="EMBL/GenBank/DDBJ databases">
        <authorList>
            <person name="Kuo A."/>
            <person name="Curtis B.A."/>
            <person name="Tanifuji G."/>
            <person name="Burki F."/>
            <person name="Gruber A."/>
            <person name="Irimia M."/>
            <person name="Maruyama S."/>
            <person name="Arias M.C."/>
            <person name="Ball S.G."/>
            <person name="Gile G.H."/>
            <person name="Hirakawa Y."/>
            <person name="Hopkins J.F."/>
            <person name="Rensing S.A."/>
            <person name="Schmutz J."/>
            <person name="Symeonidi A."/>
            <person name="Elias M."/>
            <person name="Eveleigh R.J."/>
            <person name="Herman E.K."/>
            <person name="Klute M.J."/>
            <person name="Nakayama T."/>
            <person name="Obornik M."/>
            <person name="Reyes-Prieto A."/>
            <person name="Armbrust E.V."/>
            <person name="Aves S.J."/>
            <person name="Beiko R.G."/>
            <person name="Coutinho P."/>
            <person name="Dacks J.B."/>
            <person name="Durnford D.G."/>
            <person name="Fast N.M."/>
            <person name="Green B.R."/>
            <person name="Grisdale C."/>
            <person name="Hempe F."/>
            <person name="Henrissat B."/>
            <person name="Hoppner M.P."/>
            <person name="Ishida K.-I."/>
            <person name="Kim E."/>
            <person name="Koreny L."/>
            <person name="Kroth P.G."/>
            <person name="Liu Y."/>
            <person name="Malik S.-B."/>
            <person name="Maier U.G."/>
            <person name="McRose D."/>
            <person name="Mock T."/>
            <person name="Neilson J.A."/>
            <person name="Onodera N.T."/>
            <person name="Poole A.M."/>
            <person name="Pritham E.J."/>
            <person name="Richards T.A."/>
            <person name="Rocap G."/>
            <person name="Roy S.W."/>
            <person name="Sarai C."/>
            <person name="Schaack S."/>
            <person name="Shirato S."/>
            <person name="Slamovits C.H."/>
            <person name="Spencer D.F."/>
            <person name="Suzuki S."/>
            <person name="Worden A.Z."/>
            <person name="Zauner S."/>
            <person name="Barry K."/>
            <person name="Bell C."/>
            <person name="Bharti A.K."/>
            <person name="Crow J.A."/>
            <person name="Grimwood J."/>
            <person name="Kramer R."/>
            <person name="Lindquist E."/>
            <person name="Lucas S."/>
            <person name="Salamov A."/>
            <person name="McFadden G.I."/>
            <person name="Lane C.E."/>
            <person name="Keeling P.J."/>
            <person name="Gray M.W."/>
            <person name="Grigoriev I.V."/>
            <person name="Archibald J.M."/>
        </authorList>
    </citation>
    <scope>NUCLEOTIDE SEQUENCE</scope>
    <source>
        <strain evidence="4">CCMP2712</strain>
    </source>
</reference>
<dbReference type="PaxDb" id="55529-EKX45373"/>
<dbReference type="GeneID" id="17302134"/>
<feature type="region of interest" description="Disordered" evidence="1">
    <location>
        <begin position="15"/>
        <end position="46"/>
    </location>
</feature>
<gene>
    <name evidence="2" type="ORF">GUITHDRAFT_138952</name>
</gene>
<protein>
    <recommendedName>
        <fullName evidence="5">PDZ domain-containing protein</fullName>
    </recommendedName>
</protein>
<dbReference type="SUPFAM" id="SSF50156">
    <property type="entry name" value="PDZ domain-like"/>
    <property type="match status" value="1"/>
</dbReference>
<sequence>MGNNVSFDCCGSRAKDVPIERRAQRPDGQALQSSTGAQSTSEEPKQRIVLQTSLEQKHDESISEGAAEQDQGGVGIMLVHAQGKWVVKSVIKDSPAWSSGKIAEGDVLLRFGAEELAQVSLTGGFLCSVDGNEVESIENLGELSKILMGPINSVVVLRFSNSKTSELTHVTLVRTTDFTGQGNDKKRVWRATRTDWVNDNIECADI</sequence>
<name>L1JA10_GUITC</name>
<feature type="compositionally biased region" description="Polar residues" evidence="1">
    <location>
        <begin position="30"/>
        <end position="41"/>
    </location>
</feature>
<reference evidence="2 4" key="1">
    <citation type="journal article" date="2012" name="Nature">
        <title>Algal genomes reveal evolutionary mosaicism and the fate of nucleomorphs.</title>
        <authorList>
            <consortium name="DOE Joint Genome Institute"/>
            <person name="Curtis B.A."/>
            <person name="Tanifuji G."/>
            <person name="Burki F."/>
            <person name="Gruber A."/>
            <person name="Irimia M."/>
            <person name="Maruyama S."/>
            <person name="Arias M.C."/>
            <person name="Ball S.G."/>
            <person name="Gile G.H."/>
            <person name="Hirakawa Y."/>
            <person name="Hopkins J.F."/>
            <person name="Kuo A."/>
            <person name="Rensing S.A."/>
            <person name="Schmutz J."/>
            <person name="Symeonidi A."/>
            <person name="Elias M."/>
            <person name="Eveleigh R.J."/>
            <person name="Herman E.K."/>
            <person name="Klute M.J."/>
            <person name="Nakayama T."/>
            <person name="Obornik M."/>
            <person name="Reyes-Prieto A."/>
            <person name="Armbrust E.V."/>
            <person name="Aves S.J."/>
            <person name="Beiko R.G."/>
            <person name="Coutinho P."/>
            <person name="Dacks J.B."/>
            <person name="Durnford D.G."/>
            <person name="Fast N.M."/>
            <person name="Green B.R."/>
            <person name="Grisdale C.J."/>
            <person name="Hempel F."/>
            <person name="Henrissat B."/>
            <person name="Hoppner M.P."/>
            <person name="Ishida K."/>
            <person name="Kim E."/>
            <person name="Koreny L."/>
            <person name="Kroth P.G."/>
            <person name="Liu Y."/>
            <person name="Malik S.B."/>
            <person name="Maier U.G."/>
            <person name="McRose D."/>
            <person name="Mock T."/>
            <person name="Neilson J.A."/>
            <person name="Onodera N.T."/>
            <person name="Poole A.M."/>
            <person name="Pritham E.J."/>
            <person name="Richards T.A."/>
            <person name="Rocap G."/>
            <person name="Roy S.W."/>
            <person name="Sarai C."/>
            <person name="Schaack S."/>
            <person name="Shirato S."/>
            <person name="Slamovits C.H."/>
            <person name="Spencer D.F."/>
            <person name="Suzuki S."/>
            <person name="Worden A.Z."/>
            <person name="Zauner S."/>
            <person name="Barry K."/>
            <person name="Bell C."/>
            <person name="Bharti A.K."/>
            <person name="Crow J.A."/>
            <person name="Grimwood J."/>
            <person name="Kramer R."/>
            <person name="Lindquist E."/>
            <person name="Lucas S."/>
            <person name="Salamov A."/>
            <person name="McFadden G.I."/>
            <person name="Lane C.E."/>
            <person name="Keeling P.J."/>
            <person name="Gray M.W."/>
            <person name="Grigoriev I.V."/>
            <person name="Archibald J.M."/>
        </authorList>
    </citation>
    <scope>NUCLEOTIDE SEQUENCE</scope>
    <source>
        <strain evidence="2 4">CCMP2712</strain>
    </source>
</reference>
<evidence type="ECO:0000313" key="4">
    <source>
        <dbReference type="Proteomes" id="UP000011087"/>
    </source>
</evidence>
<dbReference type="AlphaFoldDB" id="L1JA10"/>
<dbReference type="Gene3D" id="2.30.42.10">
    <property type="match status" value="1"/>
</dbReference>
<dbReference type="EMBL" id="JH992999">
    <property type="protein sequence ID" value="EKX45373.1"/>
    <property type="molecule type" value="Genomic_DNA"/>
</dbReference>
<accession>L1JA10</accession>
<keyword evidence="4" id="KW-1185">Reference proteome</keyword>
<evidence type="ECO:0000256" key="1">
    <source>
        <dbReference type="SAM" id="MobiDB-lite"/>
    </source>
</evidence>
<dbReference type="Proteomes" id="UP000011087">
    <property type="component" value="Unassembled WGS sequence"/>
</dbReference>